<evidence type="ECO:0000256" key="4">
    <source>
        <dbReference type="ARBA" id="ARBA00022741"/>
    </source>
</evidence>
<accession>A0AAJ1R140</accession>
<dbReference type="RefSeq" id="WP_214588882.1">
    <property type="nucleotide sequence ID" value="NZ_JAUHGV010000002.1"/>
</dbReference>
<keyword evidence="7 8" id="KW-0472">Membrane</keyword>
<feature type="domain" description="Pycsar effector protein" evidence="9">
    <location>
        <begin position="11"/>
        <end position="175"/>
    </location>
</feature>
<organism evidence="10 11">
    <name type="scientific">Chryseobacterium gambrini</name>
    <dbReference type="NCBI Taxonomy" id="373672"/>
    <lineage>
        <taxon>Bacteria</taxon>
        <taxon>Pseudomonadati</taxon>
        <taxon>Bacteroidota</taxon>
        <taxon>Flavobacteriia</taxon>
        <taxon>Flavobacteriales</taxon>
        <taxon>Weeksellaceae</taxon>
        <taxon>Chryseobacterium group</taxon>
        <taxon>Chryseobacterium</taxon>
    </lineage>
</organism>
<evidence type="ECO:0000256" key="8">
    <source>
        <dbReference type="SAM" id="Phobius"/>
    </source>
</evidence>
<dbReference type="InterPro" id="IPR043760">
    <property type="entry name" value="PycTM_dom"/>
</dbReference>
<evidence type="ECO:0000313" key="11">
    <source>
        <dbReference type="Proteomes" id="UP001225933"/>
    </source>
</evidence>
<dbReference type="Pfam" id="PF18967">
    <property type="entry name" value="PycTM"/>
    <property type="match status" value="1"/>
</dbReference>
<evidence type="ECO:0000256" key="6">
    <source>
        <dbReference type="ARBA" id="ARBA00023118"/>
    </source>
</evidence>
<dbReference type="Proteomes" id="UP001225933">
    <property type="component" value="Unassembled WGS sequence"/>
</dbReference>
<dbReference type="EMBL" id="JAUHGV010000002">
    <property type="protein sequence ID" value="MDN4011429.1"/>
    <property type="molecule type" value="Genomic_DNA"/>
</dbReference>
<keyword evidence="5 8" id="KW-1133">Transmembrane helix</keyword>
<feature type="transmembrane region" description="Helical" evidence="8">
    <location>
        <begin position="163"/>
        <end position="179"/>
    </location>
</feature>
<evidence type="ECO:0000256" key="2">
    <source>
        <dbReference type="ARBA" id="ARBA00022475"/>
    </source>
</evidence>
<reference evidence="10" key="1">
    <citation type="submission" date="2023-06" db="EMBL/GenBank/DDBJ databases">
        <title>Two Chryseobacterium gambrini strains from China.</title>
        <authorList>
            <person name="Zeng J."/>
            <person name="Wu Y."/>
        </authorList>
    </citation>
    <scope>NUCLEOTIDE SEQUENCE</scope>
    <source>
        <strain evidence="10">SQ219</strain>
    </source>
</reference>
<dbReference type="AlphaFoldDB" id="A0AAJ1R140"/>
<evidence type="ECO:0000313" key="10">
    <source>
        <dbReference type="EMBL" id="MDN4011429.1"/>
    </source>
</evidence>
<proteinExistence type="predicted"/>
<gene>
    <name evidence="10" type="ORF">QX233_03035</name>
</gene>
<keyword evidence="2" id="KW-1003">Cell membrane</keyword>
<keyword evidence="6" id="KW-0051">Antiviral defense</keyword>
<evidence type="ECO:0000256" key="3">
    <source>
        <dbReference type="ARBA" id="ARBA00022692"/>
    </source>
</evidence>
<comment type="caution">
    <text evidence="10">The sequence shown here is derived from an EMBL/GenBank/DDBJ whole genome shotgun (WGS) entry which is preliminary data.</text>
</comment>
<protein>
    <recommendedName>
        <fullName evidence="9">Pycsar effector protein domain-containing protein</fullName>
    </recommendedName>
</protein>
<evidence type="ECO:0000256" key="7">
    <source>
        <dbReference type="ARBA" id="ARBA00023136"/>
    </source>
</evidence>
<feature type="transmembrane region" description="Helical" evidence="8">
    <location>
        <begin position="27"/>
        <end position="45"/>
    </location>
</feature>
<evidence type="ECO:0000256" key="1">
    <source>
        <dbReference type="ARBA" id="ARBA00004236"/>
    </source>
</evidence>
<feature type="transmembrane region" description="Helical" evidence="8">
    <location>
        <begin position="65"/>
        <end position="86"/>
    </location>
</feature>
<keyword evidence="4" id="KW-0547">Nucleotide-binding</keyword>
<evidence type="ECO:0000259" key="9">
    <source>
        <dbReference type="Pfam" id="PF18967"/>
    </source>
</evidence>
<name>A0AAJ1R140_9FLAO</name>
<keyword evidence="3 8" id="KW-0812">Transmembrane</keyword>
<comment type="subcellular location">
    <subcellularLocation>
        <location evidence="1">Cell membrane</location>
    </subcellularLocation>
</comment>
<sequence length="180" mass="20709">MEKIEYSTKRIELISQWISNCDTKSSFILTFYGVVLTIIFTSSIGSEMISFLSCSIAAKLSWESFVNFILLLTTIGFFVTSVITFYQIYLTLKGRINVNIYKQNGLNTDSNIFFGTIATKTFDIFESEVNSEDEVKYLNDLNSQIFVAANIATEKFKHYNKSLFWMFVSLGVFLFHIVFK</sequence>
<evidence type="ECO:0000256" key="5">
    <source>
        <dbReference type="ARBA" id="ARBA00022989"/>
    </source>
</evidence>